<gene>
    <name evidence="1" type="ORF">S01H1_52710</name>
</gene>
<reference evidence="1" key="1">
    <citation type="journal article" date="2014" name="Front. Microbiol.">
        <title>High frequency of phylogenetically diverse reductive dehalogenase-homologous genes in deep subseafloor sedimentary metagenomes.</title>
        <authorList>
            <person name="Kawai M."/>
            <person name="Futagami T."/>
            <person name="Toyoda A."/>
            <person name="Takaki Y."/>
            <person name="Nishi S."/>
            <person name="Hori S."/>
            <person name="Arai W."/>
            <person name="Tsubouchi T."/>
            <person name="Morono Y."/>
            <person name="Uchiyama I."/>
            <person name="Ito T."/>
            <person name="Fujiyama A."/>
            <person name="Inagaki F."/>
            <person name="Takami H."/>
        </authorList>
    </citation>
    <scope>NUCLEOTIDE SEQUENCE</scope>
    <source>
        <strain evidence="1">Expedition CK06-06</strain>
    </source>
</reference>
<organism evidence="1">
    <name type="scientific">marine sediment metagenome</name>
    <dbReference type="NCBI Taxonomy" id="412755"/>
    <lineage>
        <taxon>unclassified sequences</taxon>
        <taxon>metagenomes</taxon>
        <taxon>ecological metagenomes</taxon>
    </lineage>
</organism>
<name>X0W4L0_9ZZZZ</name>
<protein>
    <submittedName>
        <fullName evidence="1">Uncharacterized protein</fullName>
    </submittedName>
</protein>
<dbReference type="InterPro" id="IPR029058">
    <property type="entry name" value="AB_hydrolase_fold"/>
</dbReference>
<feature type="non-terminal residue" evidence="1">
    <location>
        <position position="1"/>
    </location>
</feature>
<sequence length="146" mass="16207">VVLGISLSKGEPLAKAVAKSLKGVSYLDLRRDIVDYGEIFFWGKEEHGVWGLISAVLDDRIKGVVIENPPQELTLASGESVKTVEVCKLLPPKRLVVLGHGGKSEFLDGVIKAYTEADRRENLRFEEETGRDVMEKIINWVLGRTC</sequence>
<dbReference type="Gene3D" id="3.40.50.1820">
    <property type="entry name" value="alpha/beta hydrolase"/>
    <property type="match status" value="1"/>
</dbReference>
<accession>X0W4L0</accession>
<dbReference type="EMBL" id="BARS01034086">
    <property type="protein sequence ID" value="GAG18257.1"/>
    <property type="molecule type" value="Genomic_DNA"/>
</dbReference>
<proteinExistence type="predicted"/>
<evidence type="ECO:0000313" key="1">
    <source>
        <dbReference type="EMBL" id="GAG18257.1"/>
    </source>
</evidence>
<comment type="caution">
    <text evidence="1">The sequence shown here is derived from an EMBL/GenBank/DDBJ whole genome shotgun (WGS) entry which is preliminary data.</text>
</comment>
<dbReference type="AlphaFoldDB" id="X0W4L0"/>